<sequence length="608" mass="67043">MPSAEYLELEIGSDLPVAGGPQQYYGKVIKSPVGEAPKTRLKFWFSDPAVLAKLRGELESAVLEIDQKSHSGPATRGEQVLRDFGLGVFRSVFTEATSIRDIYLQSKGKSDDFRIKLRIEAAELAGLPWEYLCDASEQPDFVSLSRPIVRHLDTVGAVGPMGVKGPLRILGMISDPSSGEWPKLNVAKERERINKGIDALQHAGRVDFQWVPGGSGKDLMKKLLEGDWHIFHFIGHGGVEDEIPGGDADGFNERGFIVMVDEDGKPVKRFASDLATILTGARKSLRLIVLNCCESARINVGDRFGNPAIGLMKTGWLPAVIAMQFPITDGAAISMSEGFYEALCKNKPIDDAVTLARKFIREKSRVEWGIPVLYMRSSDGRIFDVETPQPSPGPSEKARLSKDELQQRRDEFMIALAVSPRTIAALEELTRSGTELHALLKDDGELSVRLARVYFDLGTLQHRQKLIKEAAASFAYMVELDPVKAEYRVRRANFNATMGLFENALTDINEAIRLHPENPEFYWNKGIVSMMAAGSDDKGGYLVEAIKAFGVAIATNENEPKYLASRANAYAQSKNLEQALNDIDCAIALAPDNSDFAAQRTRIKNLAQ</sequence>
<keyword evidence="2 3" id="KW-0802">TPR repeat</keyword>
<evidence type="ECO:0000313" key="5">
    <source>
        <dbReference type="EMBL" id="MBC9982974.1"/>
    </source>
</evidence>
<protein>
    <submittedName>
        <fullName evidence="5">CHAT domain-containing protein</fullName>
    </submittedName>
</protein>
<evidence type="ECO:0000256" key="3">
    <source>
        <dbReference type="PROSITE-ProRule" id="PRU00339"/>
    </source>
</evidence>
<proteinExistence type="predicted"/>
<dbReference type="RefSeq" id="WP_188101244.1">
    <property type="nucleotide sequence ID" value="NZ_JAANIH010000020.1"/>
</dbReference>
<name>A0ABR7UFU7_9BRAD</name>
<feature type="repeat" description="TPR" evidence="3">
    <location>
        <begin position="560"/>
        <end position="593"/>
    </location>
</feature>
<dbReference type="InterPro" id="IPR011990">
    <property type="entry name" value="TPR-like_helical_dom_sf"/>
</dbReference>
<evidence type="ECO:0000259" key="4">
    <source>
        <dbReference type="Pfam" id="PF12770"/>
    </source>
</evidence>
<keyword evidence="6" id="KW-1185">Reference proteome</keyword>
<dbReference type="InterPro" id="IPR050498">
    <property type="entry name" value="Ycf3"/>
</dbReference>
<dbReference type="Gene3D" id="3.40.50.1460">
    <property type="match status" value="1"/>
</dbReference>
<dbReference type="PANTHER" id="PTHR44858:SF1">
    <property type="entry name" value="UDP-N-ACETYLGLUCOSAMINE--PEPTIDE N-ACETYLGLUCOSAMINYLTRANSFERASE SPINDLY-RELATED"/>
    <property type="match status" value="1"/>
</dbReference>
<dbReference type="PANTHER" id="PTHR44858">
    <property type="entry name" value="TETRATRICOPEPTIDE REPEAT PROTEIN 6"/>
    <property type="match status" value="1"/>
</dbReference>
<dbReference type="Proteomes" id="UP000639516">
    <property type="component" value="Unassembled WGS sequence"/>
</dbReference>
<reference evidence="5 6" key="1">
    <citation type="journal article" date="2020" name="Arch. Microbiol.">
        <title>Bradyrhizobium campsiandrae sp. nov., a nitrogen-fixing bacterial strain isolated from a native leguminous tree from the Amazon adapted to flooded conditions.</title>
        <authorList>
            <person name="Cabral Michel D."/>
            <person name="Martins da Costa E."/>
            <person name="Azarias Guimaraes A."/>
            <person name="Soares de Carvalho T."/>
            <person name="Santos de Castro Caputo P."/>
            <person name="Willems A."/>
            <person name="de Souza Moreira F.M."/>
        </authorList>
    </citation>
    <scope>NUCLEOTIDE SEQUENCE [LARGE SCALE GENOMIC DNA]</scope>
    <source>
        <strain evidence="6">INPA 384B</strain>
    </source>
</reference>
<keyword evidence="1" id="KW-0677">Repeat</keyword>
<dbReference type="Gene3D" id="1.25.40.10">
    <property type="entry name" value="Tetratricopeptide repeat domain"/>
    <property type="match status" value="2"/>
</dbReference>
<organism evidence="5 6">
    <name type="scientific">Bradyrhizobium campsiandrae</name>
    <dbReference type="NCBI Taxonomy" id="1729892"/>
    <lineage>
        <taxon>Bacteria</taxon>
        <taxon>Pseudomonadati</taxon>
        <taxon>Pseudomonadota</taxon>
        <taxon>Alphaproteobacteria</taxon>
        <taxon>Hyphomicrobiales</taxon>
        <taxon>Nitrobacteraceae</taxon>
        <taxon>Bradyrhizobium</taxon>
    </lineage>
</organism>
<feature type="repeat" description="TPR" evidence="3">
    <location>
        <begin position="451"/>
        <end position="484"/>
    </location>
</feature>
<evidence type="ECO:0000256" key="1">
    <source>
        <dbReference type="ARBA" id="ARBA00022737"/>
    </source>
</evidence>
<gene>
    <name evidence="5" type="ORF">HA482_32710</name>
</gene>
<dbReference type="SUPFAM" id="SSF48452">
    <property type="entry name" value="TPR-like"/>
    <property type="match status" value="1"/>
</dbReference>
<dbReference type="InterPro" id="IPR024983">
    <property type="entry name" value="CHAT_dom"/>
</dbReference>
<evidence type="ECO:0000256" key="2">
    <source>
        <dbReference type="ARBA" id="ARBA00022803"/>
    </source>
</evidence>
<dbReference type="PROSITE" id="PS50005">
    <property type="entry name" value="TPR"/>
    <property type="match status" value="2"/>
</dbReference>
<evidence type="ECO:0000313" key="6">
    <source>
        <dbReference type="Proteomes" id="UP000639516"/>
    </source>
</evidence>
<feature type="domain" description="CHAT" evidence="4">
    <location>
        <begin position="203"/>
        <end position="366"/>
    </location>
</feature>
<dbReference type="Pfam" id="PF12770">
    <property type="entry name" value="CHAT"/>
    <property type="match status" value="1"/>
</dbReference>
<dbReference type="SMART" id="SM00028">
    <property type="entry name" value="TPR"/>
    <property type="match status" value="3"/>
</dbReference>
<dbReference type="InterPro" id="IPR019734">
    <property type="entry name" value="TPR_rpt"/>
</dbReference>
<comment type="caution">
    <text evidence="5">The sequence shown here is derived from an EMBL/GenBank/DDBJ whole genome shotgun (WGS) entry which is preliminary data.</text>
</comment>
<accession>A0ABR7UFU7</accession>
<dbReference type="EMBL" id="JAATTO010000059">
    <property type="protein sequence ID" value="MBC9982974.1"/>
    <property type="molecule type" value="Genomic_DNA"/>
</dbReference>